<accession>A0A317DZU2</accession>
<sequence>MMAYRPEFLEGLALIAKAATAAVKSGGTPPILVGGAAVEFFTGGAITSGDFDLWTASENLLRRNLLIVGFKDEDRRGHLARGFYHPDLDMGVELVSGTLFDGRCDRSRLVMATIGDAAIHLPPVEDLIADRMGQYNSAPRKVPAMREQAAILYLLADDLDEAYLERRIREDTAGDFGLSDLKEAAHELSHDHD</sequence>
<dbReference type="OrthoDB" id="7362153at2"/>
<protein>
    <submittedName>
        <fullName evidence="1">Uncharacterized protein</fullName>
    </submittedName>
</protein>
<evidence type="ECO:0000313" key="2">
    <source>
        <dbReference type="Proteomes" id="UP000245461"/>
    </source>
</evidence>
<dbReference type="AlphaFoldDB" id="A0A317DZU2"/>
<dbReference type="EMBL" id="QGLE01000015">
    <property type="protein sequence ID" value="PWR18425.1"/>
    <property type="molecule type" value="Genomic_DNA"/>
</dbReference>
<keyword evidence="2" id="KW-1185">Reference proteome</keyword>
<dbReference type="RefSeq" id="WP_109907843.1">
    <property type="nucleotide sequence ID" value="NZ_QGLE01000015.1"/>
</dbReference>
<reference evidence="1 2" key="1">
    <citation type="submission" date="2018-05" db="EMBL/GenBank/DDBJ databases">
        <title>Zavarzinia sp. HR-AS.</title>
        <authorList>
            <person name="Lee Y."/>
            <person name="Jeon C.O."/>
        </authorList>
    </citation>
    <scope>NUCLEOTIDE SEQUENCE [LARGE SCALE GENOMIC DNA]</scope>
    <source>
        <strain evidence="1 2">HR-AS</strain>
    </source>
</reference>
<comment type="caution">
    <text evidence="1">The sequence shown here is derived from an EMBL/GenBank/DDBJ whole genome shotgun (WGS) entry which is preliminary data.</text>
</comment>
<proteinExistence type="predicted"/>
<name>A0A317DZU2_9PROT</name>
<gene>
    <name evidence="1" type="ORF">DKG74_19460</name>
</gene>
<dbReference type="Proteomes" id="UP000245461">
    <property type="component" value="Unassembled WGS sequence"/>
</dbReference>
<organism evidence="1 2">
    <name type="scientific">Zavarzinia aquatilis</name>
    <dbReference type="NCBI Taxonomy" id="2211142"/>
    <lineage>
        <taxon>Bacteria</taxon>
        <taxon>Pseudomonadati</taxon>
        <taxon>Pseudomonadota</taxon>
        <taxon>Alphaproteobacteria</taxon>
        <taxon>Rhodospirillales</taxon>
        <taxon>Zavarziniaceae</taxon>
        <taxon>Zavarzinia</taxon>
    </lineage>
</organism>
<evidence type="ECO:0000313" key="1">
    <source>
        <dbReference type="EMBL" id="PWR18425.1"/>
    </source>
</evidence>